<evidence type="ECO:0000313" key="6">
    <source>
        <dbReference type="Proteomes" id="UP000252517"/>
    </source>
</evidence>
<dbReference type="Gene3D" id="2.40.50.100">
    <property type="match status" value="1"/>
</dbReference>
<feature type="signal peptide" evidence="3">
    <location>
        <begin position="1"/>
        <end position="17"/>
    </location>
</feature>
<dbReference type="SUPFAM" id="SSF111369">
    <property type="entry name" value="HlyD-like secretion proteins"/>
    <property type="match status" value="1"/>
</dbReference>
<organism evidence="5 6">
    <name type="scientific">Thalassospira profundimaris</name>
    <dbReference type="NCBI Taxonomy" id="502049"/>
    <lineage>
        <taxon>Bacteria</taxon>
        <taxon>Pseudomonadati</taxon>
        <taxon>Pseudomonadota</taxon>
        <taxon>Alphaproteobacteria</taxon>
        <taxon>Rhodospirillales</taxon>
        <taxon>Thalassospiraceae</taxon>
        <taxon>Thalassospira</taxon>
    </lineage>
</organism>
<dbReference type="Gene3D" id="1.10.287.470">
    <property type="entry name" value="Helix hairpin bin"/>
    <property type="match status" value="1"/>
</dbReference>
<comment type="caution">
    <text evidence="5">The sequence shown here is derived from an EMBL/GenBank/DDBJ whole genome shotgun (WGS) entry which is preliminary data.</text>
</comment>
<sequence length="298" mass="32381">MLALCLLLGGTAPLAFAQDTSSAPGNPDPFAQLLENARQGAESSGPAAGQEQNVCQVAASELVELASPVEGVIHAMHAKRGQRVKKGELIAELQADVEKAQVNYAQVRVQSQSNVAARKRQLEFAERRIKRTEKLRAAKLMTQEEIDTLETERDSARLDYDAARENIDIMKAELALSKAQLADRMIKSPIDGVLIEKLLTVGEQVDGKAIALIAQLDPLFVEVSLPVAQFGKYHKGEKVIVHFEGPQIGPRDAEISLVDQIVEPKSKTFGMRVVLPNPDLAIPAGIGCHIEFLSPKKQ</sequence>
<dbReference type="Proteomes" id="UP000252517">
    <property type="component" value="Unassembled WGS sequence"/>
</dbReference>
<dbReference type="InterPro" id="IPR006143">
    <property type="entry name" value="RND_pump_MFP"/>
</dbReference>
<dbReference type="Pfam" id="PF25973">
    <property type="entry name" value="BSH_CzcB"/>
    <property type="match status" value="1"/>
</dbReference>
<evidence type="ECO:0000313" key="5">
    <source>
        <dbReference type="EMBL" id="RCK45624.1"/>
    </source>
</evidence>
<evidence type="ECO:0000256" key="1">
    <source>
        <dbReference type="ARBA" id="ARBA00009477"/>
    </source>
</evidence>
<feature type="domain" description="CzcB-like barrel-sandwich hybrid" evidence="4">
    <location>
        <begin position="63"/>
        <end position="209"/>
    </location>
</feature>
<dbReference type="EMBL" id="JPWH01000016">
    <property type="protein sequence ID" value="RCK45624.1"/>
    <property type="molecule type" value="Genomic_DNA"/>
</dbReference>
<proteinExistence type="inferred from homology"/>
<dbReference type="GO" id="GO:1990281">
    <property type="term" value="C:efflux pump complex"/>
    <property type="evidence" value="ECO:0007669"/>
    <property type="project" value="TreeGrafter"/>
</dbReference>
<protein>
    <recommendedName>
        <fullName evidence="4">CzcB-like barrel-sandwich hybrid domain-containing protein</fullName>
    </recommendedName>
</protein>
<evidence type="ECO:0000259" key="4">
    <source>
        <dbReference type="Pfam" id="PF25973"/>
    </source>
</evidence>
<dbReference type="GO" id="GO:0015562">
    <property type="term" value="F:efflux transmembrane transporter activity"/>
    <property type="evidence" value="ECO:0007669"/>
    <property type="project" value="TreeGrafter"/>
</dbReference>
<name>A0A367WVY4_9PROT</name>
<feature type="coiled-coil region" evidence="2">
    <location>
        <begin position="90"/>
        <end position="180"/>
    </location>
</feature>
<dbReference type="PANTHER" id="PTHR30469">
    <property type="entry name" value="MULTIDRUG RESISTANCE PROTEIN MDTA"/>
    <property type="match status" value="1"/>
</dbReference>
<keyword evidence="2" id="KW-0175">Coiled coil</keyword>
<dbReference type="PANTHER" id="PTHR30469:SF15">
    <property type="entry name" value="HLYD FAMILY OF SECRETION PROTEINS"/>
    <property type="match status" value="1"/>
</dbReference>
<keyword evidence="3" id="KW-0732">Signal</keyword>
<feature type="chain" id="PRO_5016984486" description="CzcB-like barrel-sandwich hybrid domain-containing protein" evidence="3">
    <location>
        <begin position="18"/>
        <end position="298"/>
    </location>
</feature>
<dbReference type="NCBIfam" id="TIGR01730">
    <property type="entry name" value="RND_mfp"/>
    <property type="match status" value="1"/>
</dbReference>
<gene>
    <name evidence="5" type="ORF">TH25_17885</name>
</gene>
<comment type="similarity">
    <text evidence="1">Belongs to the membrane fusion protein (MFP) (TC 8.A.1) family.</text>
</comment>
<reference evidence="5 6" key="1">
    <citation type="submission" date="2014-07" db="EMBL/GenBank/DDBJ databases">
        <title>Draft genome sequence of Thalassospira profundimaris S25-3-2.</title>
        <authorList>
            <person name="Lai Q."/>
            <person name="Shao Z."/>
        </authorList>
    </citation>
    <scope>NUCLEOTIDE SEQUENCE [LARGE SCALE GENOMIC DNA]</scope>
    <source>
        <strain evidence="5 6">S25-3-2</strain>
    </source>
</reference>
<dbReference type="InterPro" id="IPR058647">
    <property type="entry name" value="BSH_CzcB-like"/>
</dbReference>
<dbReference type="AlphaFoldDB" id="A0A367WVY4"/>
<evidence type="ECO:0000256" key="2">
    <source>
        <dbReference type="SAM" id="Coils"/>
    </source>
</evidence>
<accession>A0A367WVY4</accession>
<evidence type="ECO:0000256" key="3">
    <source>
        <dbReference type="SAM" id="SignalP"/>
    </source>
</evidence>
<dbReference type="Gene3D" id="2.40.30.170">
    <property type="match status" value="1"/>
</dbReference>